<dbReference type="EMBL" id="FNWV01000001">
    <property type="protein sequence ID" value="SEH38430.1"/>
    <property type="molecule type" value="Genomic_DNA"/>
</dbReference>
<dbReference type="AlphaFoldDB" id="A0A1H6HWB4"/>
<dbReference type="InterPro" id="IPR036380">
    <property type="entry name" value="Isochorismatase-like_sf"/>
</dbReference>
<proteinExistence type="predicted"/>
<dbReference type="Pfam" id="PF00857">
    <property type="entry name" value="Isochorismatase"/>
    <property type="match status" value="1"/>
</dbReference>
<dbReference type="InterPro" id="IPR000868">
    <property type="entry name" value="Isochorismatase-like_dom"/>
</dbReference>
<dbReference type="Gene3D" id="3.40.50.850">
    <property type="entry name" value="Isochorismatase-like"/>
    <property type="match status" value="1"/>
</dbReference>
<gene>
    <name evidence="2" type="ORF">SAMN02910265_00234</name>
</gene>
<feature type="domain" description="Isochorismatase-like" evidence="1">
    <location>
        <begin position="5"/>
        <end position="169"/>
    </location>
</feature>
<accession>A0A1H6HWB4</accession>
<dbReference type="RefSeq" id="WP_074714075.1">
    <property type="nucleotide sequence ID" value="NZ_FNWV01000001.1"/>
</dbReference>
<dbReference type="Proteomes" id="UP000183190">
    <property type="component" value="Unassembled WGS sequence"/>
</dbReference>
<organism evidence="2 3">
    <name type="scientific">Ruminococcus flavefaciens</name>
    <dbReference type="NCBI Taxonomy" id="1265"/>
    <lineage>
        <taxon>Bacteria</taxon>
        <taxon>Bacillati</taxon>
        <taxon>Bacillota</taxon>
        <taxon>Clostridia</taxon>
        <taxon>Eubacteriales</taxon>
        <taxon>Oscillospiraceae</taxon>
        <taxon>Ruminococcus</taxon>
    </lineage>
</organism>
<dbReference type="CDD" id="cd00431">
    <property type="entry name" value="cysteine_hydrolases"/>
    <property type="match status" value="1"/>
</dbReference>
<evidence type="ECO:0000313" key="3">
    <source>
        <dbReference type="Proteomes" id="UP000183190"/>
    </source>
</evidence>
<evidence type="ECO:0000313" key="2">
    <source>
        <dbReference type="EMBL" id="SEH38430.1"/>
    </source>
</evidence>
<dbReference type="OrthoDB" id="9796485at2"/>
<sequence>MKKFLIVVDMQKDFIDGALGSKEACAIVSAAVKKIADFDGEIFATYDTHFDDYMDTAEGKKLPVPHCIKGTEGWQLNREISAALKGKKYTPVEKYTFGSVKLPELIKKAAGNDEFSIELIGLCTDICVVSNTLLLKASFPEAPIAVDEKCCAGVTPEKHDAAIETMKSCQIDIL</sequence>
<evidence type="ECO:0000259" key="1">
    <source>
        <dbReference type="Pfam" id="PF00857"/>
    </source>
</evidence>
<reference evidence="2 3" key="1">
    <citation type="submission" date="2016-10" db="EMBL/GenBank/DDBJ databases">
        <authorList>
            <person name="de Groot N.N."/>
        </authorList>
    </citation>
    <scope>NUCLEOTIDE SEQUENCE [LARGE SCALE GENOMIC DNA]</scope>
    <source>
        <strain evidence="2 3">YAD2003</strain>
    </source>
</reference>
<dbReference type="SUPFAM" id="SSF52499">
    <property type="entry name" value="Isochorismatase-like hydrolases"/>
    <property type="match status" value="1"/>
</dbReference>
<protein>
    <submittedName>
        <fullName evidence="2">Nicotinamidase-related amidase</fullName>
    </submittedName>
</protein>
<name>A0A1H6HWB4_RUMFL</name>